<evidence type="ECO:0000313" key="2">
    <source>
        <dbReference type="EMBL" id="JAE14859.1"/>
    </source>
</evidence>
<evidence type="ECO:0000256" key="1">
    <source>
        <dbReference type="SAM" id="MobiDB-lite"/>
    </source>
</evidence>
<reference evidence="2" key="1">
    <citation type="submission" date="2014-09" db="EMBL/GenBank/DDBJ databases">
        <authorList>
            <person name="Magalhaes I.L.F."/>
            <person name="Oliveira U."/>
            <person name="Santos F.R."/>
            <person name="Vidigal T.H.D.A."/>
            <person name="Brescovit A.D."/>
            <person name="Santos A.J."/>
        </authorList>
    </citation>
    <scope>NUCLEOTIDE SEQUENCE</scope>
    <source>
        <tissue evidence="2">Shoot tissue taken approximately 20 cm above the soil surface</tissue>
    </source>
</reference>
<accession>A0A0A9FUE0</accession>
<name>A0A0A9FUE0_ARUDO</name>
<sequence length="117" mass="13053">MCTATVSGRKLSMYQLRSYIRGLRLYRFCPRRPMLSHLPTSRSSGPCVSLCRRISWLVDTHSATSHDTTYPIPCMNGMGSSPTAKPWPRYTSSRGLPRSSSASAATRRYVSSSVFIT</sequence>
<protein>
    <submittedName>
        <fullName evidence="2">Uncharacterized protein</fullName>
    </submittedName>
</protein>
<feature type="region of interest" description="Disordered" evidence="1">
    <location>
        <begin position="81"/>
        <end position="105"/>
    </location>
</feature>
<dbReference type="AlphaFoldDB" id="A0A0A9FUE0"/>
<organism evidence="2">
    <name type="scientific">Arundo donax</name>
    <name type="common">Giant reed</name>
    <name type="synonym">Donax arundinaceus</name>
    <dbReference type="NCBI Taxonomy" id="35708"/>
    <lineage>
        <taxon>Eukaryota</taxon>
        <taxon>Viridiplantae</taxon>
        <taxon>Streptophyta</taxon>
        <taxon>Embryophyta</taxon>
        <taxon>Tracheophyta</taxon>
        <taxon>Spermatophyta</taxon>
        <taxon>Magnoliopsida</taxon>
        <taxon>Liliopsida</taxon>
        <taxon>Poales</taxon>
        <taxon>Poaceae</taxon>
        <taxon>PACMAD clade</taxon>
        <taxon>Arundinoideae</taxon>
        <taxon>Arundineae</taxon>
        <taxon>Arundo</taxon>
    </lineage>
</organism>
<proteinExistence type="predicted"/>
<reference evidence="2" key="2">
    <citation type="journal article" date="2015" name="Data Brief">
        <title>Shoot transcriptome of the giant reed, Arundo donax.</title>
        <authorList>
            <person name="Barrero R.A."/>
            <person name="Guerrero F.D."/>
            <person name="Moolhuijzen P."/>
            <person name="Goolsby J.A."/>
            <person name="Tidwell J."/>
            <person name="Bellgard S.E."/>
            <person name="Bellgard M.I."/>
        </authorList>
    </citation>
    <scope>NUCLEOTIDE SEQUENCE</scope>
    <source>
        <tissue evidence="2">Shoot tissue taken approximately 20 cm above the soil surface</tissue>
    </source>
</reference>
<dbReference type="EMBL" id="GBRH01183037">
    <property type="protein sequence ID" value="JAE14859.1"/>
    <property type="molecule type" value="Transcribed_RNA"/>
</dbReference>